<evidence type="ECO:0000256" key="1">
    <source>
        <dbReference type="ARBA" id="ARBA00023015"/>
    </source>
</evidence>
<name>A0ABS3CBX8_9BACT</name>
<reference evidence="5 6" key="1">
    <citation type="submission" date="2021-03" db="EMBL/GenBank/DDBJ databases">
        <title>novel species isolated from a fishpond in China.</title>
        <authorList>
            <person name="Lu H."/>
            <person name="Cai Z."/>
        </authorList>
    </citation>
    <scope>NUCLEOTIDE SEQUENCE [LARGE SCALE GENOMIC DNA]</scope>
    <source>
        <strain evidence="5 6">H41</strain>
    </source>
</reference>
<dbReference type="PROSITE" id="PS01124">
    <property type="entry name" value="HTH_ARAC_FAMILY_2"/>
    <property type="match status" value="1"/>
</dbReference>
<keyword evidence="3" id="KW-0804">Transcription</keyword>
<dbReference type="Proteomes" id="UP000664317">
    <property type="component" value="Unassembled WGS sequence"/>
</dbReference>
<comment type="caution">
    <text evidence="5">The sequence shown here is derived from an EMBL/GenBank/DDBJ whole genome shotgun (WGS) entry which is preliminary data.</text>
</comment>
<sequence>MHFVSSNIYRKAVRLAEREGVEPGQLAHHQPELRRGETYVPISLLFEVYELADRFLKPGFGLRQGTQLDSEDYGTLGLSWKTCWQAKEVLERIERFMVLVTDHGSVCLEESGGVTSVYLYRDAHRRGIAVSNEATLVMLVSVLREVTGQRIDPIKVHFKHDCGHADELKVFFRCPVSCGQKDNLIQFRSSDLAIPTLKADRSIQQFLLLRMDEEKRGIYSNADSFIRQLQELIVEALPSGIPGLQQVAEWLGMSPRTLKRRLAEKGHSFRSLVHQKQQELAEDLLRTTSQSIGEISFQTGFSEQSAFNRAFKRWTGKAPLDFRKNS</sequence>
<gene>
    <name evidence="5" type="ORF">J0A68_22080</name>
</gene>
<keyword evidence="1" id="KW-0805">Transcription regulation</keyword>
<protein>
    <submittedName>
        <fullName evidence="5">AraC family transcriptional regulator ligand-binding domain-containing protein</fullName>
    </submittedName>
</protein>
<dbReference type="InterPro" id="IPR032687">
    <property type="entry name" value="AraC-type_N"/>
</dbReference>
<dbReference type="Gene3D" id="1.10.10.60">
    <property type="entry name" value="Homeodomain-like"/>
    <property type="match status" value="1"/>
</dbReference>
<evidence type="ECO:0000259" key="4">
    <source>
        <dbReference type="PROSITE" id="PS01124"/>
    </source>
</evidence>
<dbReference type="SMART" id="SM00342">
    <property type="entry name" value="HTH_ARAC"/>
    <property type="match status" value="1"/>
</dbReference>
<evidence type="ECO:0000313" key="6">
    <source>
        <dbReference type="Proteomes" id="UP000664317"/>
    </source>
</evidence>
<evidence type="ECO:0000256" key="3">
    <source>
        <dbReference type="ARBA" id="ARBA00023163"/>
    </source>
</evidence>
<dbReference type="SUPFAM" id="SSF46689">
    <property type="entry name" value="Homeodomain-like"/>
    <property type="match status" value="1"/>
</dbReference>
<dbReference type="EMBL" id="JAFKCT010000018">
    <property type="protein sequence ID" value="MBN7813661.1"/>
    <property type="molecule type" value="Genomic_DNA"/>
</dbReference>
<dbReference type="InterPro" id="IPR009057">
    <property type="entry name" value="Homeodomain-like_sf"/>
</dbReference>
<dbReference type="PANTHER" id="PTHR47894:SF1">
    <property type="entry name" value="HTH-TYPE TRANSCRIPTIONAL REGULATOR VQSM"/>
    <property type="match status" value="1"/>
</dbReference>
<feature type="domain" description="HTH araC/xylS-type" evidence="4">
    <location>
        <begin position="227"/>
        <end position="325"/>
    </location>
</feature>
<keyword evidence="6" id="KW-1185">Reference proteome</keyword>
<evidence type="ECO:0000313" key="5">
    <source>
        <dbReference type="EMBL" id="MBN7813661.1"/>
    </source>
</evidence>
<dbReference type="Pfam" id="PF12625">
    <property type="entry name" value="Arabinose_bd"/>
    <property type="match status" value="1"/>
</dbReference>
<dbReference type="InterPro" id="IPR018060">
    <property type="entry name" value="HTH_AraC"/>
</dbReference>
<organism evidence="5 6">
    <name type="scientific">Algoriphagus oliviformis</name>
    <dbReference type="NCBI Taxonomy" id="2811231"/>
    <lineage>
        <taxon>Bacteria</taxon>
        <taxon>Pseudomonadati</taxon>
        <taxon>Bacteroidota</taxon>
        <taxon>Cytophagia</taxon>
        <taxon>Cytophagales</taxon>
        <taxon>Cyclobacteriaceae</taxon>
        <taxon>Algoriphagus</taxon>
    </lineage>
</organism>
<dbReference type="PANTHER" id="PTHR47894">
    <property type="entry name" value="HTH-TYPE TRANSCRIPTIONAL REGULATOR GADX"/>
    <property type="match status" value="1"/>
</dbReference>
<proteinExistence type="predicted"/>
<dbReference type="RefSeq" id="WP_206580434.1">
    <property type="nucleotide sequence ID" value="NZ_JAFKCT010000018.1"/>
</dbReference>
<evidence type="ECO:0000256" key="2">
    <source>
        <dbReference type="ARBA" id="ARBA00023125"/>
    </source>
</evidence>
<accession>A0ABS3CBX8</accession>
<keyword evidence="2" id="KW-0238">DNA-binding</keyword>
<dbReference type="Pfam" id="PF12833">
    <property type="entry name" value="HTH_18"/>
    <property type="match status" value="1"/>
</dbReference>
<dbReference type="PRINTS" id="PR00032">
    <property type="entry name" value="HTHARAC"/>
</dbReference>
<dbReference type="InterPro" id="IPR020449">
    <property type="entry name" value="Tscrpt_reg_AraC-type_HTH"/>
</dbReference>